<sequence length="201" mass="21520">MRLIDLARGAVSRRSTPTSLDLAGFCENRTTSASSQLTLSAPLADDLKAAKPAARGQPALWLIVDMKDDGLFRVVPISCHCALWERISMWAISCAALRWALCRRTHSTLFSLPLALGSLHFELVLLHADQFSVGLDRDRDDVAVRLAEVGSDEVLGFTVVADLDSAGGGLGDAEDGSKAKDDAGRERAGSLSFFGCMSQVL</sequence>
<accession>A0AA38H8N1</accession>
<reference evidence="1" key="1">
    <citation type="journal article" date="2022" name="G3 (Bethesda)">
        <title>High quality genome of the basidiomycete yeast Dioszegia hungarica PDD-24b-2 isolated from cloud water.</title>
        <authorList>
            <person name="Jarrige D."/>
            <person name="Haridas S."/>
            <person name="Bleykasten-Grosshans C."/>
            <person name="Joly M."/>
            <person name="Nadalig T."/>
            <person name="Sancelme M."/>
            <person name="Vuilleumier S."/>
            <person name="Grigoriev I.V."/>
            <person name="Amato P."/>
            <person name="Bringel F."/>
        </authorList>
    </citation>
    <scope>NUCLEOTIDE SEQUENCE</scope>
    <source>
        <strain evidence="1">PDD-24b-2</strain>
    </source>
</reference>
<proteinExistence type="predicted"/>
<dbReference type="AlphaFoldDB" id="A0AA38H8N1"/>
<dbReference type="GeneID" id="77727949"/>
<evidence type="ECO:0000313" key="2">
    <source>
        <dbReference type="Proteomes" id="UP001164286"/>
    </source>
</evidence>
<comment type="caution">
    <text evidence="1">The sequence shown here is derived from an EMBL/GenBank/DDBJ whole genome shotgun (WGS) entry which is preliminary data.</text>
</comment>
<organism evidence="1 2">
    <name type="scientific">Dioszegia hungarica</name>
    <dbReference type="NCBI Taxonomy" id="4972"/>
    <lineage>
        <taxon>Eukaryota</taxon>
        <taxon>Fungi</taxon>
        <taxon>Dikarya</taxon>
        <taxon>Basidiomycota</taxon>
        <taxon>Agaricomycotina</taxon>
        <taxon>Tremellomycetes</taxon>
        <taxon>Tremellales</taxon>
        <taxon>Bulleribasidiaceae</taxon>
        <taxon>Dioszegia</taxon>
    </lineage>
</organism>
<protein>
    <submittedName>
        <fullName evidence="1">Uncharacterized protein</fullName>
    </submittedName>
</protein>
<dbReference type="EMBL" id="JAKWFO010000005">
    <property type="protein sequence ID" value="KAI9636368.1"/>
    <property type="molecule type" value="Genomic_DNA"/>
</dbReference>
<dbReference type="RefSeq" id="XP_052946145.1">
    <property type="nucleotide sequence ID" value="XM_053088744.1"/>
</dbReference>
<keyword evidence="2" id="KW-1185">Reference proteome</keyword>
<name>A0AA38H8N1_9TREE</name>
<evidence type="ECO:0000313" key="1">
    <source>
        <dbReference type="EMBL" id="KAI9636368.1"/>
    </source>
</evidence>
<dbReference type="Proteomes" id="UP001164286">
    <property type="component" value="Unassembled WGS sequence"/>
</dbReference>
<gene>
    <name evidence="1" type="ORF">MKK02DRAFT_33578</name>
</gene>